<protein>
    <submittedName>
        <fullName evidence="6">Prohibitin family protein</fullName>
    </submittedName>
</protein>
<evidence type="ECO:0000256" key="2">
    <source>
        <dbReference type="ARBA" id="ARBA00023136"/>
    </source>
</evidence>
<feature type="region of interest" description="Disordered" evidence="3">
    <location>
        <begin position="304"/>
        <end position="370"/>
    </location>
</feature>
<dbReference type="Pfam" id="PF01145">
    <property type="entry name" value="Band_7"/>
    <property type="match status" value="1"/>
</dbReference>
<keyword evidence="7" id="KW-1185">Reference proteome</keyword>
<gene>
    <name evidence="6" type="ORF">Q7A36_30580</name>
</gene>
<evidence type="ECO:0000313" key="7">
    <source>
        <dbReference type="Proteomes" id="UP001243009"/>
    </source>
</evidence>
<evidence type="ECO:0000256" key="1">
    <source>
        <dbReference type="ARBA" id="ARBA00004167"/>
    </source>
</evidence>
<sequence>MSATSLNSTIIDAAAPRRPWYSVMDLRRSVLIVLMIAMMVFFYFLPSIVIFIPAGHGGVLWKRFDGGTQMTPALPEGVHLAFPWDRIEIYDLRLSEDTRVYTAIANDGLPVDVEITVRYRPYAETLAQLHKNVGPDYLNVLLIPEVGSVSREIISRVKADELYAHRRLRVQVEAFEQLADKIMQSRIVGTNPTPGPGQQSGYLLIHDVLIREVRLPDVVVGSIEKKIQQDQAAQEYQFRLQREIFESQRKQIEAQGIRAFQETVQSNLTDAYLRWRGLEATLNLANSNNSKVVVIGNSQTGGMPLILDTKGEPEQPAKPADAAPSPAPANSQQNPPAAKGQPTASLRQPAAETQAAQVPDRGVEPPLPAATILKQTLAPLRNALR</sequence>
<evidence type="ECO:0000259" key="5">
    <source>
        <dbReference type="Pfam" id="PF01145"/>
    </source>
</evidence>
<keyword evidence="4" id="KW-1133">Transmembrane helix</keyword>
<dbReference type="CDD" id="cd03401">
    <property type="entry name" value="SPFH_prohibitin"/>
    <property type="match status" value="1"/>
</dbReference>
<organism evidence="6 7">
    <name type="scientific">Paracraurococcus lichenis</name>
    <dbReference type="NCBI Taxonomy" id="3064888"/>
    <lineage>
        <taxon>Bacteria</taxon>
        <taxon>Pseudomonadati</taxon>
        <taxon>Pseudomonadota</taxon>
        <taxon>Alphaproteobacteria</taxon>
        <taxon>Acetobacterales</taxon>
        <taxon>Roseomonadaceae</taxon>
        <taxon>Paracraurococcus</taxon>
    </lineage>
</organism>
<reference evidence="6 7" key="1">
    <citation type="submission" date="2023-08" db="EMBL/GenBank/DDBJ databases">
        <title>The draft genome sequence of Paracraurococcus sp. LOR1-02.</title>
        <authorList>
            <person name="Kingkaew E."/>
            <person name="Tanasupawat S."/>
        </authorList>
    </citation>
    <scope>NUCLEOTIDE SEQUENCE [LARGE SCALE GENOMIC DNA]</scope>
    <source>
        <strain evidence="6 7">LOR1-02</strain>
    </source>
</reference>
<dbReference type="InterPro" id="IPR001107">
    <property type="entry name" value="Band_7"/>
</dbReference>
<dbReference type="InterPro" id="IPR036013">
    <property type="entry name" value="Band_7/SPFH_dom_sf"/>
</dbReference>
<dbReference type="PANTHER" id="PTHR23222:SF1">
    <property type="entry name" value="PROHIBITIN-2"/>
    <property type="match status" value="1"/>
</dbReference>
<dbReference type="EMBL" id="JAUTWS010000056">
    <property type="protein sequence ID" value="MDO9712720.1"/>
    <property type="molecule type" value="Genomic_DNA"/>
</dbReference>
<dbReference type="SUPFAM" id="SSF117892">
    <property type="entry name" value="Band 7/SPFH domain"/>
    <property type="match status" value="1"/>
</dbReference>
<feature type="domain" description="Band 7" evidence="5">
    <location>
        <begin position="52"/>
        <end position="241"/>
    </location>
</feature>
<dbReference type="InterPro" id="IPR000163">
    <property type="entry name" value="Prohibitin"/>
</dbReference>
<evidence type="ECO:0000256" key="3">
    <source>
        <dbReference type="SAM" id="MobiDB-lite"/>
    </source>
</evidence>
<evidence type="ECO:0000256" key="4">
    <source>
        <dbReference type="SAM" id="Phobius"/>
    </source>
</evidence>
<dbReference type="Proteomes" id="UP001243009">
    <property type="component" value="Unassembled WGS sequence"/>
</dbReference>
<keyword evidence="4" id="KW-0812">Transmembrane</keyword>
<keyword evidence="2 4" id="KW-0472">Membrane</keyword>
<evidence type="ECO:0000313" key="6">
    <source>
        <dbReference type="EMBL" id="MDO9712720.1"/>
    </source>
</evidence>
<feature type="transmembrane region" description="Helical" evidence="4">
    <location>
        <begin position="30"/>
        <end position="54"/>
    </location>
</feature>
<comment type="subcellular location">
    <subcellularLocation>
        <location evidence="1">Membrane</location>
        <topology evidence="1">Single-pass membrane protein</topology>
    </subcellularLocation>
</comment>
<dbReference type="RefSeq" id="WP_305107577.1">
    <property type="nucleotide sequence ID" value="NZ_JAUTWS010000056.1"/>
</dbReference>
<name>A0ABT9E956_9PROT</name>
<feature type="compositionally biased region" description="Low complexity" evidence="3">
    <location>
        <begin position="317"/>
        <end position="339"/>
    </location>
</feature>
<dbReference type="PANTHER" id="PTHR23222">
    <property type="entry name" value="PROHIBITIN"/>
    <property type="match status" value="1"/>
</dbReference>
<proteinExistence type="predicted"/>
<comment type="caution">
    <text evidence="6">The sequence shown here is derived from an EMBL/GenBank/DDBJ whole genome shotgun (WGS) entry which is preliminary data.</text>
</comment>
<accession>A0ABT9E956</accession>